<name>A0ABR4NZG1_9SACH</name>
<dbReference type="InterPro" id="IPR014840">
    <property type="entry name" value="HRD"/>
</dbReference>
<sequence length="442" mass="48548">MSEEREVIHIDDEASDSSMNTNKHELISSEEGPLLKKTKFLSVNPSTVRKVPTIAEELAMNRQGKNSLSPTIIPTGTSTDASNSGSNTPNSSDKLIQKKQLPISSLLSGTHEVDDSAANESPYQSGVGSSDTLPPNKPSNLPGPSSKWKIKSLIKNKSPANIRRNMNASSDKSSNSTMNTPKRSSSVDIMSASKSNINDADTVETPNTIKNGKINVAINKNEDALNGKVKSSAKKETTSMTPKVKSPKRLTQSTARSVSILDVFEKNSKSGPGDFKPNIVLDIKLKINDNSKSAEDKQIEFNFQNLVEEKYQVDKTGSIPKKNLMTNLLQKGLKDSRSESNLDDEFLNSSEEEDDIEEEESHIPVKPTVPIMGKKPHPSKGKSLIGKYDIEDPFIDDTELLWEEQRASTKDGFFVFFGPLVQNEEPQTVQKPSNSKKNGMRK</sequence>
<feature type="region of interest" description="Disordered" evidence="1">
    <location>
        <begin position="1"/>
        <end position="30"/>
    </location>
</feature>
<keyword evidence="4" id="KW-1185">Reference proteome</keyword>
<gene>
    <name evidence="3" type="ORF">RNJ44_03327</name>
</gene>
<feature type="region of interest" description="Disordered" evidence="1">
    <location>
        <begin position="227"/>
        <end position="253"/>
    </location>
</feature>
<feature type="domain" description="Hpc2-related" evidence="2">
    <location>
        <begin position="386"/>
        <end position="415"/>
    </location>
</feature>
<dbReference type="Pfam" id="PF08729">
    <property type="entry name" value="HUN"/>
    <property type="match status" value="1"/>
</dbReference>
<feature type="compositionally biased region" description="Polar residues" evidence="1">
    <location>
        <begin position="118"/>
        <end position="143"/>
    </location>
</feature>
<evidence type="ECO:0000313" key="3">
    <source>
        <dbReference type="EMBL" id="KAL3234565.1"/>
    </source>
</evidence>
<feature type="compositionally biased region" description="Acidic residues" evidence="1">
    <location>
        <begin position="341"/>
        <end position="360"/>
    </location>
</feature>
<evidence type="ECO:0000259" key="2">
    <source>
        <dbReference type="Pfam" id="PF08729"/>
    </source>
</evidence>
<protein>
    <submittedName>
        <fullName evidence="3">Histone promoter control protein 2</fullName>
    </submittedName>
</protein>
<feature type="compositionally biased region" description="Polar residues" evidence="1">
    <location>
        <begin position="164"/>
        <end position="189"/>
    </location>
</feature>
<reference evidence="3 4" key="1">
    <citation type="submission" date="2024-05" db="EMBL/GenBank/DDBJ databases">
        <title>Long read based assembly of the Candida bracarensis genome reveals expanded adhesin content.</title>
        <authorList>
            <person name="Marcet-Houben M."/>
            <person name="Ksiezopolska E."/>
            <person name="Gabaldon T."/>
        </authorList>
    </citation>
    <scope>NUCLEOTIDE SEQUENCE [LARGE SCALE GENOMIC DNA]</scope>
    <source>
        <strain evidence="3 4">CBM6</strain>
    </source>
</reference>
<feature type="compositionally biased region" description="Basic and acidic residues" evidence="1">
    <location>
        <begin position="1"/>
        <end position="12"/>
    </location>
</feature>
<feature type="region of interest" description="Disordered" evidence="1">
    <location>
        <begin position="57"/>
        <end position="189"/>
    </location>
</feature>
<comment type="caution">
    <text evidence="3">The sequence shown here is derived from an EMBL/GenBank/DDBJ whole genome shotgun (WGS) entry which is preliminary data.</text>
</comment>
<organism evidence="3 4">
    <name type="scientific">Nakaseomyces bracarensis</name>
    <dbReference type="NCBI Taxonomy" id="273131"/>
    <lineage>
        <taxon>Eukaryota</taxon>
        <taxon>Fungi</taxon>
        <taxon>Dikarya</taxon>
        <taxon>Ascomycota</taxon>
        <taxon>Saccharomycotina</taxon>
        <taxon>Saccharomycetes</taxon>
        <taxon>Saccharomycetales</taxon>
        <taxon>Saccharomycetaceae</taxon>
        <taxon>Nakaseomyces</taxon>
    </lineage>
</organism>
<accession>A0ABR4NZG1</accession>
<feature type="region of interest" description="Disordered" evidence="1">
    <location>
        <begin position="333"/>
        <end position="385"/>
    </location>
</feature>
<dbReference type="Proteomes" id="UP001623330">
    <property type="component" value="Unassembled WGS sequence"/>
</dbReference>
<evidence type="ECO:0000256" key="1">
    <source>
        <dbReference type="SAM" id="MobiDB-lite"/>
    </source>
</evidence>
<dbReference type="EMBL" id="JBEVYD010000003">
    <property type="protein sequence ID" value="KAL3234565.1"/>
    <property type="molecule type" value="Genomic_DNA"/>
</dbReference>
<feature type="compositionally biased region" description="Polar residues" evidence="1">
    <location>
        <begin position="63"/>
        <end position="94"/>
    </location>
</feature>
<evidence type="ECO:0000313" key="4">
    <source>
        <dbReference type="Proteomes" id="UP001623330"/>
    </source>
</evidence>
<proteinExistence type="predicted"/>